<dbReference type="AlphaFoldDB" id="E1YMB5"/>
<dbReference type="GO" id="GO:0051607">
    <property type="term" value="P:defense response to virus"/>
    <property type="evidence" value="ECO:0007669"/>
    <property type="project" value="UniProtKB-KW"/>
</dbReference>
<dbReference type="PANTHER" id="PTHR35579">
    <property type="entry name" value="CRISPR SYSTEM CMS ENDORIBONUCLEASE CSM3"/>
    <property type="match status" value="1"/>
</dbReference>
<dbReference type="PANTHER" id="PTHR35579:SF6">
    <property type="entry name" value="DUF324 DOMAIN-CONTAINING PROTEIN"/>
    <property type="match status" value="1"/>
</dbReference>
<sequence>MSKHNMFNRKIKISGNLIFDTAFHIGSGKEGELATNMGILREADGSPILPGSTLKGNFRAFAERLSDHLGFEACLLDSSLSGKNCVSDENFRKTKLNEFQELKTEDVKINWLNEKTCDICRLFGSPLQASRIFFSDGTLIKWDQRIQIRDGVCIDRDTETARPGAKYDFEVASAGTVFKINIELENPDDKDLAIVAAVLSEWENGFRLGGFTSRGLGRARFVDKKVEYVDYTNFDQLKAYLLTKQMTEAGSLLDDNLRSALQVKEG</sequence>
<dbReference type="EMBL" id="FR695877">
    <property type="protein sequence ID" value="CBX31248.1"/>
    <property type="molecule type" value="Genomic_DNA"/>
</dbReference>
<accession>E1YMB5</accession>
<proteinExistence type="predicted"/>
<evidence type="ECO:0000259" key="2">
    <source>
        <dbReference type="Pfam" id="PF03787"/>
    </source>
</evidence>
<reference evidence="3" key="1">
    <citation type="journal article" date="2011" name="Environ. Microbiol.">
        <title>Genomic insights into the metabolic potential of the polycyclic aromatic hydrocarbon degrading sulfate-reducing Deltaproteobacterium N47.</title>
        <authorList>
            <person name="Bergmann F."/>
            <person name="Selesi D."/>
            <person name="Weinmaier T."/>
            <person name="Tischler P."/>
            <person name="Rattei T."/>
            <person name="Meckenstock R.U."/>
        </authorList>
    </citation>
    <scope>NUCLEOTIDE SEQUENCE</scope>
</reference>
<organism evidence="3">
    <name type="scientific">uncultured Desulfobacterium sp</name>
    <dbReference type="NCBI Taxonomy" id="201089"/>
    <lineage>
        <taxon>Bacteria</taxon>
        <taxon>Pseudomonadati</taxon>
        <taxon>Thermodesulfobacteriota</taxon>
        <taxon>Desulfobacteria</taxon>
        <taxon>Desulfobacterales</taxon>
        <taxon>Desulfobacteriaceae</taxon>
        <taxon>Desulfobacterium</taxon>
        <taxon>environmental samples</taxon>
    </lineage>
</organism>
<dbReference type="Pfam" id="PF03787">
    <property type="entry name" value="RAMPs"/>
    <property type="match status" value="1"/>
</dbReference>
<dbReference type="NCBIfam" id="TIGR02581">
    <property type="entry name" value="cas_cyan_RAMP"/>
    <property type="match status" value="1"/>
</dbReference>
<dbReference type="InterPro" id="IPR052216">
    <property type="entry name" value="CRISPR_Csm3_endoribonuclease"/>
</dbReference>
<name>E1YMB5_9BACT</name>
<keyword evidence="1" id="KW-0051">Antiviral defense</keyword>
<evidence type="ECO:0000256" key="1">
    <source>
        <dbReference type="ARBA" id="ARBA00023118"/>
    </source>
</evidence>
<dbReference type="InterPro" id="IPR005537">
    <property type="entry name" value="RAMP_III_fam"/>
</dbReference>
<feature type="domain" description="CRISPR type III-associated protein" evidence="2">
    <location>
        <begin position="19"/>
        <end position="219"/>
    </location>
</feature>
<gene>
    <name evidence="3" type="ORF">N47_E47600</name>
</gene>
<evidence type="ECO:0000313" key="3">
    <source>
        <dbReference type="EMBL" id="CBX31248.1"/>
    </source>
</evidence>
<protein>
    <recommendedName>
        <fullName evidence="2">CRISPR type III-associated protein domain-containing protein</fullName>
    </recommendedName>
</protein>
<dbReference type="InterPro" id="IPR013411">
    <property type="entry name" value="CRISPR-assoc_RAMP_Csx7"/>
</dbReference>